<evidence type="ECO:0000256" key="1">
    <source>
        <dbReference type="SAM" id="MobiDB-lite"/>
    </source>
</evidence>
<evidence type="ECO:0000313" key="2">
    <source>
        <dbReference type="EMBL" id="SHK60198.1"/>
    </source>
</evidence>
<gene>
    <name evidence="2" type="ORF">SAMN05444159_3691</name>
</gene>
<dbReference type="EMBL" id="LT670844">
    <property type="protein sequence ID" value="SHK60198.1"/>
    <property type="molecule type" value="Genomic_DNA"/>
</dbReference>
<proteinExistence type="predicted"/>
<accession>A0A1M6TTQ2</accession>
<evidence type="ECO:0000313" key="3">
    <source>
        <dbReference type="Proteomes" id="UP000189935"/>
    </source>
</evidence>
<name>A0A1M6TTQ2_9BRAD</name>
<dbReference type="Proteomes" id="UP000189935">
    <property type="component" value="Chromosome I"/>
</dbReference>
<sequence length="219" mass="24366">MRRRDDSVKHTTSPSHRGRPRQVVSPRMFQIRSAPSEHQIRSAARRTPQPVRPHLSAGFASNGASRLAGLVSLLFEADEATLPRLRNFDTEPRSSHCYEIRSDNRLESVANAHTAADLHVRPVSQTALVSRAVGAANVFRNTRCTASRNQFDSRFGATPRANRGAVIVILESKFLNQRAESRASGAVTNLGMAAKIFNKIFTIDHRESGFSKRLPSLWR</sequence>
<protein>
    <submittedName>
        <fullName evidence="2">Uncharacterized protein</fullName>
    </submittedName>
</protein>
<feature type="region of interest" description="Disordered" evidence="1">
    <location>
        <begin position="1"/>
        <end position="25"/>
    </location>
</feature>
<dbReference type="AlphaFoldDB" id="A0A1M6TTQ2"/>
<organism evidence="2 3">
    <name type="scientific">Bradyrhizobium lablabi</name>
    <dbReference type="NCBI Taxonomy" id="722472"/>
    <lineage>
        <taxon>Bacteria</taxon>
        <taxon>Pseudomonadati</taxon>
        <taxon>Pseudomonadota</taxon>
        <taxon>Alphaproteobacteria</taxon>
        <taxon>Hyphomicrobiales</taxon>
        <taxon>Nitrobacteraceae</taxon>
        <taxon>Bradyrhizobium</taxon>
    </lineage>
</organism>
<reference evidence="2 3" key="1">
    <citation type="submission" date="2016-11" db="EMBL/GenBank/DDBJ databases">
        <authorList>
            <person name="Jaros S."/>
            <person name="Januszkiewicz K."/>
            <person name="Wedrychowicz H."/>
        </authorList>
    </citation>
    <scope>NUCLEOTIDE SEQUENCE [LARGE SCALE GENOMIC DNA]</scope>
    <source>
        <strain evidence="2 3">GAS499</strain>
    </source>
</reference>